<protein>
    <recommendedName>
        <fullName evidence="1">Alanine dehydrogenase/pyridine nucleotide transhydrogenase NAD(H)-binding domain-containing protein</fullName>
    </recommendedName>
</protein>
<evidence type="ECO:0000313" key="3">
    <source>
        <dbReference type="Proteomes" id="UP000297966"/>
    </source>
</evidence>
<accession>A0A4Y9L3D9</accession>
<dbReference type="Proteomes" id="UP000297966">
    <property type="component" value="Unassembled WGS sequence"/>
</dbReference>
<name>A0A4Y9L3D9_9BRAD</name>
<dbReference type="GO" id="GO:0006524">
    <property type="term" value="P:alanine catabolic process"/>
    <property type="evidence" value="ECO:0007669"/>
    <property type="project" value="TreeGrafter"/>
</dbReference>
<dbReference type="EMBL" id="SPQT01000053">
    <property type="protein sequence ID" value="TFV37349.1"/>
    <property type="molecule type" value="Genomic_DNA"/>
</dbReference>
<evidence type="ECO:0000313" key="2">
    <source>
        <dbReference type="EMBL" id="TFV37349.1"/>
    </source>
</evidence>
<dbReference type="Gene3D" id="3.40.50.720">
    <property type="entry name" value="NAD(P)-binding Rossmann-like Domain"/>
    <property type="match status" value="1"/>
</dbReference>
<dbReference type="PANTHER" id="PTHR42795:SF1">
    <property type="entry name" value="ALANINE DEHYDROGENASE"/>
    <property type="match status" value="1"/>
</dbReference>
<dbReference type="GO" id="GO:0000286">
    <property type="term" value="F:alanine dehydrogenase activity"/>
    <property type="evidence" value="ECO:0007669"/>
    <property type="project" value="TreeGrafter"/>
</dbReference>
<dbReference type="Pfam" id="PF01262">
    <property type="entry name" value="AlaDh_PNT_C"/>
    <property type="match status" value="1"/>
</dbReference>
<keyword evidence="3" id="KW-1185">Reference proteome</keyword>
<dbReference type="InterPro" id="IPR007698">
    <property type="entry name" value="AlaDH/PNT_NAD(H)-bd"/>
</dbReference>
<evidence type="ECO:0000259" key="1">
    <source>
        <dbReference type="Pfam" id="PF01262"/>
    </source>
</evidence>
<dbReference type="OrthoDB" id="9804592at2"/>
<proteinExistence type="predicted"/>
<reference evidence="2 3" key="1">
    <citation type="submission" date="2019-03" db="EMBL/GenBank/DDBJ databases">
        <title>Bradyrhizobium diversity isolated from nodules of Chamaecrista fasciculata.</title>
        <authorList>
            <person name="Klepa M.S."/>
            <person name="Urquiaga M.O."/>
            <person name="Hungria M."/>
            <person name="Delamuta J.R."/>
        </authorList>
    </citation>
    <scope>NUCLEOTIDE SEQUENCE [LARGE SCALE GENOMIC DNA]</scope>
    <source>
        <strain evidence="2 3">CNPSo 3448</strain>
    </source>
</reference>
<dbReference type="SUPFAM" id="SSF51735">
    <property type="entry name" value="NAD(P)-binding Rossmann-fold domains"/>
    <property type="match status" value="1"/>
</dbReference>
<dbReference type="InterPro" id="IPR036291">
    <property type="entry name" value="NAD(P)-bd_dom_sf"/>
</dbReference>
<gene>
    <name evidence="2" type="ORF">E4K65_44065</name>
</gene>
<sequence length="59" mass="5974">MMMSSRAEVVVGAALIPGASGAKLITCAMLSDMNPGAMIVDVAIDQGGCDETSRAMTRA</sequence>
<organism evidence="2 3">
    <name type="scientific">Bradyrhizobium niftali</name>
    <dbReference type="NCBI Taxonomy" id="2560055"/>
    <lineage>
        <taxon>Bacteria</taxon>
        <taxon>Pseudomonadati</taxon>
        <taxon>Pseudomonadota</taxon>
        <taxon>Alphaproteobacteria</taxon>
        <taxon>Hyphomicrobiales</taxon>
        <taxon>Nitrobacteraceae</taxon>
        <taxon>Bradyrhizobium</taxon>
    </lineage>
</organism>
<comment type="caution">
    <text evidence="2">The sequence shown here is derived from an EMBL/GenBank/DDBJ whole genome shotgun (WGS) entry which is preliminary data.</text>
</comment>
<feature type="domain" description="Alanine dehydrogenase/pyridine nucleotide transhydrogenase NAD(H)-binding" evidence="1">
    <location>
        <begin position="6"/>
        <end position="56"/>
    </location>
</feature>
<dbReference type="PANTHER" id="PTHR42795">
    <property type="entry name" value="ALANINE DEHYDROGENASE"/>
    <property type="match status" value="1"/>
</dbReference>
<dbReference type="GO" id="GO:0005886">
    <property type="term" value="C:plasma membrane"/>
    <property type="evidence" value="ECO:0007669"/>
    <property type="project" value="TreeGrafter"/>
</dbReference>
<dbReference type="AlphaFoldDB" id="A0A4Y9L3D9"/>